<evidence type="ECO:0000313" key="3">
    <source>
        <dbReference type="Proteomes" id="UP000326500"/>
    </source>
</evidence>
<dbReference type="Pfam" id="PF17863">
    <property type="entry name" value="AAA_lid_2"/>
    <property type="match status" value="1"/>
</dbReference>
<dbReference type="PANTHER" id="PTHR42759">
    <property type="entry name" value="MOXR FAMILY PROTEIN"/>
    <property type="match status" value="1"/>
</dbReference>
<proteinExistence type="predicted"/>
<dbReference type="Gene3D" id="3.40.50.300">
    <property type="entry name" value="P-loop containing nucleotide triphosphate hydrolases"/>
    <property type="match status" value="1"/>
</dbReference>
<reference evidence="2 3" key="1">
    <citation type="submission" date="2016-10" db="EMBL/GenBank/DDBJ databases">
        <authorList>
            <person name="Varghese N."/>
            <person name="Submissions S."/>
        </authorList>
    </citation>
    <scope>NUCLEOTIDE SEQUENCE [LARGE SCALE GENOMIC DNA]</scope>
    <source>
        <strain evidence="2 3">DSM 2373</strain>
    </source>
</reference>
<dbReference type="InterPro" id="IPR011703">
    <property type="entry name" value="ATPase_AAA-3"/>
</dbReference>
<accession>A0A1G8ZVI6</accession>
<keyword evidence="3" id="KW-1185">Reference proteome</keyword>
<dbReference type="Gene3D" id="1.10.8.80">
    <property type="entry name" value="Magnesium chelatase subunit I, C-Terminal domain"/>
    <property type="match status" value="1"/>
</dbReference>
<dbReference type="SMART" id="SM00382">
    <property type="entry name" value="AAA"/>
    <property type="match status" value="1"/>
</dbReference>
<dbReference type="Pfam" id="PF07726">
    <property type="entry name" value="AAA_3"/>
    <property type="match status" value="1"/>
</dbReference>
<dbReference type="OrthoDB" id="24581at2157"/>
<dbReference type="InterPro" id="IPR027417">
    <property type="entry name" value="P-loop_NTPase"/>
</dbReference>
<dbReference type="RefSeq" id="WP_066957764.1">
    <property type="nucleotide sequence ID" value="NZ_BCNX01000008.1"/>
</dbReference>
<feature type="domain" description="AAA+ ATPase" evidence="1">
    <location>
        <begin position="44"/>
        <end position="187"/>
    </location>
</feature>
<dbReference type="GO" id="GO:0016887">
    <property type="term" value="F:ATP hydrolysis activity"/>
    <property type="evidence" value="ECO:0007669"/>
    <property type="project" value="InterPro"/>
</dbReference>
<dbReference type="GO" id="GO:0005524">
    <property type="term" value="F:ATP binding"/>
    <property type="evidence" value="ECO:0007669"/>
    <property type="project" value="InterPro"/>
</dbReference>
<dbReference type="PANTHER" id="PTHR42759:SF5">
    <property type="entry name" value="METHANOL DEHYDROGENASE REGULATOR"/>
    <property type="match status" value="1"/>
</dbReference>
<sequence>MSNETLTERIQQIANAYEEIRLTAQQVVVANQHLIEEIFISMISGGHLLIEGVPGTAKTTVCKIIARLIDYEFRRVQGAVDIQPADIIGVRVYDQKKNEFVLQKGPIFANFLMVDEINRLTPRTQSALLEAMSEHQVTIDGITHPLADPYFVIATQNPFNAEGTFPLIEAQRDRFMFSSTLTHLDGENELEILRRERAGELDWGLYRDRITPIIGPADVKAMAAAVREVRVDDVVLAYMRDLVLATRSHGDIRLGASSRASIAFLRGSMARAALYGRTYVIPDDVRSLAVPVLAHRLSLTREATITGITTESVINEILDTVEVP</sequence>
<evidence type="ECO:0000313" key="2">
    <source>
        <dbReference type="EMBL" id="SDK18375.1"/>
    </source>
</evidence>
<dbReference type="CDD" id="cd00009">
    <property type="entry name" value="AAA"/>
    <property type="match status" value="1"/>
</dbReference>
<dbReference type="EMBL" id="FNFT01000005">
    <property type="protein sequence ID" value="SDK18375.1"/>
    <property type="molecule type" value="Genomic_DNA"/>
</dbReference>
<organism evidence="2 3">
    <name type="scientific">Methanoculleus thermophilus</name>
    <dbReference type="NCBI Taxonomy" id="2200"/>
    <lineage>
        <taxon>Archaea</taxon>
        <taxon>Methanobacteriati</taxon>
        <taxon>Methanobacteriota</taxon>
        <taxon>Stenosarchaea group</taxon>
        <taxon>Methanomicrobia</taxon>
        <taxon>Methanomicrobiales</taxon>
        <taxon>Methanomicrobiaceae</taxon>
        <taxon>Methanoculleus</taxon>
    </lineage>
</organism>
<dbReference type="InterPro" id="IPR050764">
    <property type="entry name" value="CbbQ/NirQ/NorQ/GpvN"/>
</dbReference>
<dbReference type="Proteomes" id="UP000326500">
    <property type="component" value="Unassembled WGS sequence"/>
</dbReference>
<dbReference type="PIRSF" id="PIRSF002849">
    <property type="entry name" value="AAA_ATPase_chaperone_MoxR_prd"/>
    <property type="match status" value="1"/>
</dbReference>
<dbReference type="STRING" id="2200.GCA_001571405_01576"/>
<name>A0A1G8ZVI6_9EURY</name>
<dbReference type="SUPFAM" id="SSF52540">
    <property type="entry name" value="P-loop containing nucleoside triphosphate hydrolases"/>
    <property type="match status" value="1"/>
</dbReference>
<dbReference type="InterPro" id="IPR003593">
    <property type="entry name" value="AAA+_ATPase"/>
</dbReference>
<dbReference type="AlphaFoldDB" id="A0A1G8ZVI6"/>
<protein>
    <submittedName>
        <fullName evidence="2">MoxR-like ATPase</fullName>
    </submittedName>
</protein>
<dbReference type="InterPro" id="IPR041628">
    <property type="entry name" value="ChlI/MoxR_AAA_lid"/>
</dbReference>
<gene>
    <name evidence="2" type="ORF">SAMN04488571_1056</name>
</gene>
<evidence type="ECO:0000259" key="1">
    <source>
        <dbReference type="SMART" id="SM00382"/>
    </source>
</evidence>